<evidence type="ECO:0000256" key="1">
    <source>
        <dbReference type="SAM" id="MobiDB-lite"/>
    </source>
</evidence>
<dbReference type="AlphaFoldDB" id="A0A8B8A2I2"/>
<accession>A0A8B8A2I2</accession>
<evidence type="ECO:0000256" key="2">
    <source>
        <dbReference type="SAM" id="Phobius"/>
    </source>
</evidence>
<evidence type="ECO:0000313" key="4">
    <source>
        <dbReference type="Proteomes" id="UP000694845"/>
    </source>
</evidence>
<keyword evidence="2" id="KW-0812">Transmembrane</keyword>
<keyword evidence="2" id="KW-0472">Membrane</keyword>
<feature type="transmembrane region" description="Helical" evidence="2">
    <location>
        <begin position="45"/>
        <end position="62"/>
    </location>
</feature>
<dbReference type="GeneID" id="110989768"/>
<dbReference type="InterPro" id="IPR000488">
    <property type="entry name" value="Death_dom"/>
</dbReference>
<dbReference type="SUPFAM" id="SSF47986">
    <property type="entry name" value="DEATH domain"/>
    <property type="match status" value="1"/>
</dbReference>
<proteinExistence type="predicted"/>
<dbReference type="InterPro" id="IPR011029">
    <property type="entry name" value="DEATH-like_dom_sf"/>
</dbReference>
<dbReference type="RefSeq" id="XP_022110076.1">
    <property type="nucleotide sequence ID" value="XM_022254384.1"/>
</dbReference>
<dbReference type="Gene3D" id="1.10.533.10">
    <property type="entry name" value="Death Domain, Fas"/>
    <property type="match status" value="1"/>
</dbReference>
<name>A0A8B8A2I2_ACAPL</name>
<evidence type="ECO:0000313" key="5">
    <source>
        <dbReference type="RefSeq" id="XP_022110076.1"/>
    </source>
</evidence>
<feature type="domain" description="Death" evidence="3">
    <location>
        <begin position="177"/>
        <end position="245"/>
    </location>
</feature>
<keyword evidence="4" id="KW-1185">Reference proteome</keyword>
<dbReference type="KEGG" id="aplc:110989768"/>
<organism evidence="4 5">
    <name type="scientific">Acanthaster planci</name>
    <name type="common">Crown-of-thorns starfish</name>
    <dbReference type="NCBI Taxonomy" id="133434"/>
    <lineage>
        <taxon>Eukaryota</taxon>
        <taxon>Metazoa</taxon>
        <taxon>Echinodermata</taxon>
        <taxon>Eleutherozoa</taxon>
        <taxon>Asterozoa</taxon>
        <taxon>Asteroidea</taxon>
        <taxon>Valvatacea</taxon>
        <taxon>Valvatida</taxon>
        <taxon>Acanthasteridae</taxon>
        <taxon>Acanthaster</taxon>
    </lineage>
</organism>
<feature type="region of interest" description="Disordered" evidence="1">
    <location>
        <begin position="116"/>
        <end position="158"/>
    </location>
</feature>
<dbReference type="GO" id="GO:0007165">
    <property type="term" value="P:signal transduction"/>
    <property type="evidence" value="ECO:0007669"/>
    <property type="project" value="InterPro"/>
</dbReference>
<sequence>MITITTMSLLTGPIFLTESNTAVMTFGKNWPTLLLLEETVHNSRYVFGFILAFCTLIAIRVWKYFRRVETSSSPLQPTTSSVEEDKEYLPGEVCLSPKLPRPSAGRQDAWNLRHRNVPTSPSEVTGPSGRQIAEEPHPEYISSSPPVSSGACERQERVEKPECISNKFLHSLSGDISPREMMSLGLQLGFSHATLSTYAYNHNRDAKSQIYNMLVDWHNKQDGDLKSQAKELGHCLAKAGRSDLKIKVYKTFNIR</sequence>
<evidence type="ECO:0000259" key="3">
    <source>
        <dbReference type="Pfam" id="PF00531"/>
    </source>
</evidence>
<dbReference type="Proteomes" id="UP000694845">
    <property type="component" value="Unplaced"/>
</dbReference>
<keyword evidence="2" id="KW-1133">Transmembrane helix</keyword>
<protein>
    <submittedName>
        <fullName evidence="5">Uncharacterized protein LOC110989768 isoform X1</fullName>
    </submittedName>
</protein>
<dbReference type="Pfam" id="PF00531">
    <property type="entry name" value="Death"/>
    <property type="match status" value="1"/>
</dbReference>
<gene>
    <name evidence="5" type="primary">LOC110989768</name>
</gene>
<reference evidence="5" key="1">
    <citation type="submission" date="2025-08" db="UniProtKB">
        <authorList>
            <consortium name="RefSeq"/>
        </authorList>
    </citation>
    <scope>IDENTIFICATION</scope>
</reference>